<reference evidence="1 2" key="1">
    <citation type="submission" date="2024-03" db="EMBL/GenBank/DDBJ databases">
        <title>The Acrasis kona genome and developmental transcriptomes reveal deep origins of eukaryotic multicellular pathways.</title>
        <authorList>
            <person name="Sheikh S."/>
            <person name="Fu C.-J."/>
            <person name="Brown M.W."/>
            <person name="Baldauf S.L."/>
        </authorList>
    </citation>
    <scope>NUCLEOTIDE SEQUENCE [LARGE SCALE GENOMIC DNA]</scope>
    <source>
        <strain evidence="1 2">ATCC MYA-3509</strain>
    </source>
</reference>
<dbReference type="Proteomes" id="UP001431209">
    <property type="component" value="Unassembled WGS sequence"/>
</dbReference>
<dbReference type="AlphaFoldDB" id="A0AAW2ZCX3"/>
<keyword evidence="2" id="KW-1185">Reference proteome</keyword>
<accession>A0AAW2ZCX3</accession>
<protein>
    <submittedName>
        <fullName evidence="1">RplA</fullName>
    </submittedName>
</protein>
<evidence type="ECO:0000313" key="2">
    <source>
        <dbReference type="Proteomes" id="UP001431209"/>
    </source>
</evidence>
<gene>
    <name evidence="1" type="ORF">AKO1_000711</name>
</gene>
<sequence>MLQPYNHDGSWIKQPWIPIEQDQQLSICQRQAHQQQAYFGQFTIREETMEELLEEGIRREKSEKIRNVVSRFSVVDNDMQHRVAKKRHCTLKKDKRALHHTQVYKVRFEEPSLYEREPLSTFNLPEDIRFINNEYQAFETGSHPTQVKEQDKAAKIRFHKLYW</sequence>
<organism evidence="1 2">
    <name type="scientific">Acrasis kona</name>
    <dbReference type="NCBI Taxonomy" id="1008807"/>
    <lineage>
        <taxon>Eukaryota</taxon>
        <taxon>Discoba</taxon>
        <taxon>Heterolobosea</taxon>
        <taxon>Tetramitia</taxon>
        <taxon>Eutetramitia</taxon>
        <taxon>Acrasidae</taxon>
        <taxon>Acrasis</taxon>
    </lineage>
</organism>
<comment type="caution">
    <text evidence="1">The sequence shown here is derived from an EMBL/GenBank/DDBJ whole genome shotgun (WGS) entry which is preliminary data.</text>
</comment>
<evidence type="ECO:0000313" key="1">
    <source>
        <dbReference type="EMBL" id="KAL0487653.1"/>
    </source>
</evidence>
<proteinExistence type="predicted"/>
<name>A0AAW2ZCX3_9EUKA</name>
<dbReference type="EMBL" id="JAOPGA020001358">
    <property type="protein sequence ID" value="KAL0487653.1"/>
    <property type="molecule type" value="Genomic_DNA"/>
</dbReference>